<sequence length="115" mass="12271">MIVIEVRNAELLEALTREAKERGITNAAIVSLIGAADSFTLSTMPADDPADDMVTDYALPAEMHGTGEIVDGEVHVHATMAVAGDKGLAGHLRKAAIGHWFARAYVEPMSPLTMR</sequence>
<dbReference type="EMBL" id="JBHSPB010000010">
    <property type="protein sequence ID" value="MFC5722007.1"/>
    <property type="molecule type" value="Genomic_DNA"/>
</dbReference>
<gene>
    <name evidence="2" type="ORF">ACFP1Z_17710</name>
</gene>
<evidence type="ECO:0000313" key="3">
    <source>
        <dbReference type="Proteomes" id="UP001596083"/>
    </source>
</evidence>
<comment type="caution">
    <text evidence="2">The sequence shown here is derived from an EMBL/GenBank/DDBJ whole genome shotgun (WGS) entry which is preliminary data.</text>
</comment>
<reference evidence="3" key="1">
    <citation type="journal article" date="2019" name="Int. J. Syst. Evol. Microbiol.">
        <title>The Global Catalogue of Microorganisms (GCM) 10K type strain sequencing project: providing services to taxonomists for standard genome sequencing and annotation.</title>
        <authorList>
            <consortium name="The Broad Institute Genomics Platform"/>
            <consortium name="The Broad Institute Genome Sequencing Center for Infectious Disease"/>
            <person name="Wu L."/>
            <person name="Ma J."/>
        </authorList>
    </citation>
    <scope>NUCLEOTIDE SEQUENCE [LARGE SCALE GENOMIC DNA]</scope>
    <source>
        <strain evidence="3">CGMCC 4.7304</strain>
    </source>
</reference>
<name>A0ABW0Z0P8_9ACTN</name>
<protein>
    <submittedName>
        <fullName evidence="2">PCC domain-containing protein</fullName>
    </submittedName>
</protein>
<evidence type="ECO:0000313" key="2">
    <source>
        <dbReference type="EMBL" id="MFC5722007.1"/>
    </source>
</evidence>
<dbReference type="PROSITE" id="PS51742">
    <property type="entry name" value="PPC"/>
    <property type="match status" value="1"/>
</dbReference>
<dbReference type="RefSeq" id="WP_390317369.1">
    <property type="nucleotide sequence ID" value="NZ_JBHSPB010000010.1"/>
</dbReference>
<dbReference type="SUPFAM" id="SSF117856">
    <property type="entry name" value="AF0104/ALDC/Ptd012-like"/>
    <property type="match status" value="1"/>
</dbReference>
<dbReference type="Pfam" id="PF03479">
    <property type="entry name" value="PCC"/>
    <property type="match status" value="1"/>
</dbReference>
<feature type="domain" description="PPC" evidence="1">
    <location>
        <begin position="1"/>
        <end position="115"/>
    </location>
</feature>
<dbReference type="InterPro" id="IPR005175">
    <property type="entry name" value="PPC_dom"/>
</dbReference>
<dbReference type="Gene3D" id="3.30.1330.80">
    <property type="entry name" value="Hypothetical protein, similar to alpha- acetolactate decarboxylase, domain 2"/>
    <property type="match status" value="1"/>
</dbReference>
<dbReference type="Proteomes" id="UP001596083">
    <property type="component" value="Unassembled WGS sequence"/>
</dbReference>
<organism evidence="2 3">
    <name type="scientific">Streptomyces gamaensis</name>
    <dbReference type="NCBI Taxonomy" id="1763542"/>
    <lineage>
        <taxon>Bacteria</taxon>
        <taxon>Bacillati</taxon>
        <taxon>Actinomycetota</taxon>
        <taxon>Actinomycetes</taxon>
        <taxon>Kitasatosporales</taxon>
        <taxon>Streptomycetaceae</taxon>
        <taxon>Streptomyces</taxon>
    </lineage>
</organism>
<keyword evidence="3" id="KW-1185">Reference proteome</keyword>
<evidence type="ECO:0000259" key="1">
    <source>
        <dbReference type="PROSITE" id="PS51742"/>
    </source>
</evidence>
<accession>A0ABW0Z0P8</accession>
<proteinExistence type="predicted"/>